<evidence type="ECO:0000313" key="3">
    <source>
        <dbReference type="Proteomes" id="UP000095614"/>
    </source>
</evidence>
<dbReference type="EMBL" id="JAQNSI010000423">
    <property type="protein sequence ID" value="MDC1901837.1"/>
    <property type="molecule type" value="Genomic_DNA"/>
</dbReference>
<reference evidence="1 3" key="1">
    <citation type="submission" date="2015-09" db="EMBL/GenBank/DDBJ databases">
        <authorList>
            <consortium name="Pathogen Informatics"/>
        </authorList>
    </citation>
    <scope>NUCLEOTIDE SEQUENCE [LARGE SCALE GENOMIC DNA]</scope>
    <source>
        <strain evidence="1 3">2789STDY5834847</strain>
    </source>
</reference>
<dbReference type="GO" id="GO:0033104">
    <property type="term" value="C:type VI protein secretion system complex"/>
    <property type="evidence" value="ECO:0007669"/>
    <property type="project" value="InterPro"/>
</dbReference>
<dbReference type="AlphaFoldDB" id="A0A174PBF9"/>
<dbReference type="RefSeq" id="WP_005858614.1">
    <property type="nucleotide sequence ID" value="NZ_CP072239.1"/>
</dbReference>
<dbReference type="GeneID" id="69591775"/>
<evidence type="ECO:0000313" key="2">
    <source>
        <dbReference type="EMBL" id="MDC1901837.1"/>
    </source>
</evidence>
<name>A0A174PBF9_BACUN</name>
<gene>
    <name evidence="2" type="primary">tssD</name>
    <name evidence="1" type="ORF">ERS852462_03987</name>
    <name evidence="2" type="ORF">POZ10_14565</name>
</gene>
<dbReference type="OrthoDB" id="1031975at2"/>
<dbReference type="Proteomes" id="UP001222603">
    <property type="component" value="Unassembled WGS sequence"/>
</dbReference>
<proteinExistence type="predicted"/>
<dbReference type="Pfam" id="PF17642">
    <property type="entry name" value="TssD"/>
    <property type="match status" value="1"/>
</dbReference>
<protein>
    <submittedName>
        <fullName evidence="2">Type VI secretion system tube protein TssD</fullName>
    </submittedName>
</protein>
<evidence type="ECO:0000313" key="1">
    <source>
        <dbReference type="EMBL" id="CUP55409.1"/>
    </source>
</evidence>
<reference evidence="2" key="2">
    <citation type="submission" date="2022-10" db="EMBL/GenBank/DDBJ databases">
        <title>Human gut microbiome strain richness.</title>
        <authorList>
            <person name="Chen-Liaw A."/>
        </authorList>
    </citation>
    <scope>NUCLEOTIDE SEQUENCE</scope>
    <source>
        <strain evidence="2">1001713st1_F9_1001713B170221_170320</strain>
    </source>
</reference>
<accession>A0A174PBF9</accession>
<dbReference type="Proteomes" id="UP000095614">
    <property type="component" value="Unassembled WGS sequence"/>
</dbReference>
<sequence length="132" mass="15064">MSAQSYIKFWTAEPSEHEEVQAYDLLGYEYDFRKETTPNGKVTGKTYGGKIRVSIAGFPTEELLEWMFNSRILKDGEVMNTSGLPGTPKEIIRFKGAKCLDFNVHSTTKESRTSLFIHFREMETGDSCHLNL</sequence>
<dbReference type="InterPro" id="IPR041408">
    <property type="entry name" value="Hcp_Tssd"/>
</dbReference>
<dbReference type="EMBL" id="CZAF01000014">
    <property type="protein sequence ID" value="CUP55409.1"/>
    <property type="molecule type" value="Genomic_DNA"/>
</dbReference>
<organism evidence="1 3">
    <name type="scientific">Bacteroides uniformis</name>
    <dbReference type="NCBI Taxonomy" id="820"/>
    <lineage>
        <taxon>Bacteria</taxon>
        <taxon>Pseudomonadati</taxon>
        <taxon>Bacteroidota</taxon>
        <taxon>Bacteroidia</taxon>
        <taxon>Bacteroidales</taxon>
        <taxon>Bacteroidaceae</taxon>
        <taxon>Bacteroides</taxon>
    </lineage>
</organism>